<dbReference type="InterPro" id="IPR036928">
    <property type="entry name" value="AS_sf"/>
</dbReference>
<dbReference type="Gene3D" id="3.90.1300.10">
    <property type="entry name" value="Amidase signature (AS) domain"/>
    <property type="match status" value="1"/>
</dbReference>
<dbReference type="HAMAP" id="MF_00120">
    <property type="entry name" value="GatA"/>
    <property type="match status" value="1"/>
</dbReference>
<keyword evidence="8" id="KW-0175">Coiled coil</keyword>
<evidence type="ECO:0000313" key="11">
    <source>
        <dbReference type="Proteomes" id="UP000176493"/>
    </source>
</evidence>
<feature type="active site" description="Acyl-ester intermediate" evidence="7">
    <location>
        <position position="178"/>
    </location>
</feature>
<evidence type="ECO:0000256" key="2">
    <source>
        <dbReference type="ARBA" id="ARBA00022598"/>
    </source>
</evidence>
<comment type="subunit">
    <text evidence="7">Heterotrimer of A, B and C subunits.</text>
</comment>
<dbReference type="InterPro" id="IPR023631">
    <property type="entry name" value="Amidase_dom"/>
</dbReference>
<dbReference type="InterPro" id="IPR004412">
    <property type="entry name" value="GatA"/>
</dbReference>
<keyword evidence="5 7" id="KW-0648">Protein biosynthesis</keyword>
<dbReference type="SUPFAM" id="SSF75304">
    <property type="entry name" value="Amidase signature (AS) enzymes"/>
    <property type="match status" value="1"/>
</dbReference>
<dbReference type="NCBIfam" id="TIGR00132">
    <property type="entry name" value="gatA"/>
    <property type="match status" value="1"/>
</dbReference>
<proteinExistence type="inferred from homology"/>
<evidence type="ECO:0000256" key="5">
    <source>
        <dbReference type="ARBA" id="ARBA00022917"/>
    </source>
</evidence>
<evidence type="ECO:0000256" key="4">
    <source>
        <dbReference type="ARBA" id="ARBA00022840"/>
    </source>
</evidence>
<feature type="domain" description="Amidase" evidence="9">
    <location>
        <begin position="26"/>
        <end position="473"/>
    </location>
</feature>
<dbReference type="AlphaFoldDB" id="A0A1G2MD55"/>
<evidence type="ECO:0000256" key="6">
    <source>
        <dbReference type="ARBA" id="ARBA00047407"/>
    </source>
</evidence>
<dbReference type="GO" id="GO:0005524">
    <property type="term" value="F:ATP binding"/>
    <property type="evidence" value="ECO:0007669"/>
    <property type="project" value="UniProtKB-KW"/>
</dbReference>
<dbReference type="PANTHER" id="PTHR11895:SF7">
    <property type="entry name" value="GLUTAMYL-TRNA(GLN) AMIDOTRANSFERASE SUBUNIT A, MITOCHONDRIAL"/>
    <property type="match status" value="1"/>
</dbReference>
<keyword evidence="2 7" id="KW-0436">Ligase</keyword>
<dbReference type="GO" id="GO:0006412">
    <property type="term" value="P:translation"/>
    <property type="evidence" value="ECO:0007669"/>
    <property type="project" value="UniProtKB-UniRule"/>
</dbReference>
<evidence type="ECO:0000256" key="3">
    <source>
        <dbReference type="ARBA" id="ARBA00022741"/>
    </source>
</evidence>
<comment type="similarity">
    <text evidence="1 7">Belongs to the amidase family. GatA subfamily.</text>
</comment>
<organism evidence="10 11">
    <name type="scientific">Candidatus Taylorbacteria bacterium RIFCSPHIGHO2_02_49_25</name>
    <dbReference type="NCBI Taxonomy" id="1802305"/>
    <lineage>
        <taxon>Bacteria</taxon>
        <taxon>Candidatus Tayloriibacteriota</taxon>
    </lineage>
</organism>
<dbReference type="Proteomes" id="UP000176493">
    <property type="component" value="Unassembled WGS sequence"/>
</dbReference>
<name>A0A1G2MD55_9BACT</name>
<evidence type="ECO:0000259" key="9">
    <source>
        <dbReference type="Pfam" id="PF01425"/>
    </source>
</evidence>
<dbReference type="PANTHER" id="PTHR11895">
    <property type="entry name" value="TRANSAMIDASE"/>
    <property type="match status" value="1"/>
</dbReference>
<dbReference type="Pfam" id="PF01425">
    <property type="entry name" value="Amidase"/>
    <property type="match status" value="1"/>
</dbReference>
<accession>A0A1G2MD55</accession>
<evidence type="ECO:0000256" key="8">
    <source>
        <dbReference type="SAM" id="Coils"/>
    </source>
</evidence>
<dbReference type="GO" id="GO:0050567">
    <property type="term" value="F:glutaminyl-tRNA synthase (glutamine-hydrolyzing) activity"/>
    <property type="evidence" value="ECO:0007669"/>
    <property type="project" value="UniProtKB-UniRule"/>
</dbReference>
<dbReference type="EC" id="6.3.5.7" evidence="7"/>
<protein>
    <recommendedName>
        <fullName evidence="7">Glutamyl-tRNA(Gln) amidotransferase subunit A</fullName>
        <shortName evidence="7">Glu-ADT subunit A</shortName>
        <ecNumber evidence="7">6.3.5.7</ecNumber>
    </recommendedName>
</protein>
<dbReference type="InterPro" id="IPR000120">
    <property type="entry name" value="Amidase"/>
</dbReference>
<comment type="function">
    <text evidence="7">Allows the formation of correctly charged Gln-tRNA(Gln) through the transamidation of misacylated Glu-tRNA(Gln) in organisms which lack glutaminyl-tRNA synthetase. The reaction takes place in the presence of glutamine and ATP through an activated gamma-phospho-Glu-tRNA(Gln).</text>
</comment>
<evidence type="ECO:0000256" key="1">
    <source>
        <dbReference type="ARBA" id="ARBA00008069"/>
    </source>
</evidence>
<feature type="active site" description="Charge relay system" evidence="7">
    <location>
        <position position="154"/>
    </location>
</feature>
<dbReference type="PROSITE" id="PS00571">
    <property type="entry name" value="AMIDASES"/>
    <property type="match status" value="1"/>
</dbReference>
<keyword evidence="3 7" id="KW-0547">Nucleotide-binding</keyword>
<evidence type="ECO:0000313" key="10">
    <source>
        <dbReference type="EMBL" id="OHA21753.1"/>
    </source>
</evidence>
<dbReference type="InterPro" id="IPR020556">
    <property type="entry name" value="Amidase_CS"/>
</dbReference>
<evidence type="ECO:0000256" key="7">
    <source>
        <dbReference type="HAMAP-Rule" id="MF_00120"/>
    </source>
</evidence>
<comment type="caution">
    <text evidence="10">The sequence shown here is derived from an EMBL/GenBank/DDBJ whole genome shotgun (WGS) entry which is preliminary data.</text>
</comment>
<reference evidence="10 11" key="1">
    <citation type="journal article" date="2016" name="Nat. Commun.">
        <title>Thousands of microbial genomes shed light on interconnected biogeochemical processes in an aquifer system.</title>
        <authorList>
            <person name="Anantharaman K."/>
            <person name="Brown C.T."/>
            <person name="Hug L.A."/>
            <person name="Sharon I."/>
            <person name="Castelle C.J."/>
            <person name="Probst A.J."/>
            <person name="Thomas B.C."/>
            <person name="Singh A."/>
            <person name="Wilkins M.J."/>
            <person name="Karaoz U."/>
            <person name="Brodie E.L."/>
            <person name="Williams K.H."/>
            <person name="Hubbard S.S."/>
            <person name="Banfield J.F."/>
        </authorList>
    </citation>
    <scope>NUCLEOTIDE SEQUENCE [LARGE SCALE GENOMIC DNA]</scope>
</reference>
<comment type="catalytic activity">
    <reaction evidence="6 7">
        <text>L-glutamyl-tRNA(Gln) + L-glutamine + ATP + H2O = L-glutaminyl-tRNA(Gln) + L-glutamate + ADP + phosphate + H(+)</text>
        <dbReference type="Rhea" id="RHEA:17521"/>
        <dbReference type="Rhea" id="RHEA-COMP:9681"/>
        <dbReference type="Rhea" id="RHEA-COMP:9684"/>
        <dbReference type="ChEBI" id="CHEBI:15377"/>
        <dbReference type="ChEBI" id="CHEBI:15378"/>
        <dbReference type="ChEBI" id="CHEBI:29985"/>
        <dbReference type="ChEBI" id="CHEBI:30616"/>
        <dbReference type="ChEBI" id="CHEBI:43474"/>
        <dbReference type="ChEBI" id="CHEBI:58359"/>
        <dbReference type="ChEBI" id="CHEBI:78520"/>
        <dbReference type="ChEBI" id="CHEBI:78521"/>
        <dbReference type="ChEBI" id="CHEBI:456216"/>
        <dbReference type="EC" id="6.3.5.7"/>
    </reaction>
</comment>
<dbReference type="GO" id="GO:0030956">
    <property type="term" value="C:glutamyl-tRNA(Gln) amidotransferase complex"/>
    <property type="evidence" value="ECO:0007669"/>
    <property type="project" value="InterPro"/>
</dbReference>
<sequence length="483" mass="52068">MSIDLNTLTIKKAHDALLRGEYSALELAEAYLAEIEKKNERLNAYLEVFEDAREQAKEADRRIKEGKARVLTGIPLALKDNILMKGKKVNASSRILQGYVAPYDSTAVSRLKTQGAVFLGRTNMDEFAMGSSTETSYFGPTKNPYDKSRVPGGSSGGAAVAVASNLALAALGSDTAGSVRQPAAFCGVTGFKPTYGTISRHGLIAMGSSLDIIGPIAKTAEDSEILFDAIKGKDPLDCTSIELKVNSQKLKVSDLKIGIPRNFLEMKGIDEDVLASFNESIQTLKKLGCAVQDITLPTIRHALAAYYIIMPAELSTNLARYDGVKYGFYKPGDSLLGDYIATRTDGFGKEARRRLLLGAYVLSSGYYDAYYRTAISVRTLIEKEFAEAFKGVDVIATPTAPTPAFKIGEKTKDPLSMYLADIFTVPANIGAIPALSVPSGFVERSGDSSTGSGRVRLPLGFQIMAGHRNDALLFELGKKFQSA</sequence>
<feature type="coiled-coil region" evidence="8">
    <location>
        <begin position="25"/>
        <end position="69"/>
    </location>
</feature>
<feature type="active site" description="Charge relay system" evidence="7">
    <location>
        <position position="79"/>
    </location>
</feature>
<keyword evidence="4 7" id="KW-0067">ATP-binding</keyword>
<dbReference type="EMBL" id="MHRJ01000040">
    <property type="protein sequence ID" value="OHA21753.1"/>
    <property type="molecule type" value="Genomic_DNA"/>
</dbReference>
<gene>
    <name evidence="7" type="primary">gatA</name>
    <name evidence="10" type="ORF">A2W52_02215</name>
</gene>